<accession>A0A9X1TYU6</accession>
<protein>
    <recommendedName>
        <fullName evidence="4">DUF4384 domain-containing protein</fullName>
    </recommendedName>
</protein>
<dbReference type="EMBL" id="JAKFGM010000003">
    <property type="protein sequence ID" value="MCF2515498.1"/>
    <property type="molecule type" value="Genomic_DNA"/>
</dbReference>
<evidence type="ECO:0000313" key="2">
    <source>
        <dbReference type="EMBL" id="MCF2515498.1"/>
    </source>
</evidence>
<evidence type="ECO:0000313" key="3">
    <source>
        <dbReference type="Proteomes" id="UP001139410"/>
    </source>
</evidence>
<evidence type="ECO:0008006" key="4">
    <source>
        <dbReference type="Google" id="ProtNLM"/>
    </source>
</evidence>
<dbReference type="RefSeq" id="WP_235068133.1">
    <property type="nucleotide sequence ID" value="NZ_JAKFGM010000003.1"/>
</dbReference>
<organism evidence="2 3">
    <name type="scientific">Sphingomonas cremea</name>
    <dbReference type="NCBI Taxonomy" id="2904799"/>
    <lineage>
        <taxon>Bacteria</taxon>
        <taxon>Pseudomonadati</taxon>
        <taxon>Pseudomonadota</taxon>
        <taxon>Alphaproteobacteria</taxon>
        <taxon>Sphingomonadales</taxon>
        <taxon>Sphingomonadaceae</taxon>
        <taxon>Sphingomonas</taxon>
    </lineage>
</organism>
<keyword evidence="3" id="KW-1185">Reference proteome</keyword>
<gene>
    <name evidence="2" type="ORF">LVY65_10550</name>
</gene>
<feature type="signal peptide" evidence="1">
    <location>
        <begin position="1"/>
        <end position="20"/>
    </location>
</feature>
<proteinExistence type="predicted"/>
<keyword evidence="1" id="KW-0732">Signal</keyword>
<comment type="caution">
    <text evidence="2">The sequence shown here is derived from an EMBL/GenBank/DDBJ whole genome shotgun (WGS) entry which is preliminary data.</text>
</comment>
<feature type="chain" id="PRO_5040894694" description="DUF4384 domain-containing protein" evidence="1">
    <location>
        <begin position="21"/>
        <end position="343"/>
    </location>
</feature>
<dbReference type="AlphaFoldDB" id="A0A9X1TYU6"/>
<dbReference type="Proteomes" id="UP001139410">
    <property type="component" value="Unassembled WGS sequence"/>
</dbReference>
<reference evidence="2" key="1">
    <citation type="submission" date="2022-01" db="EMBL/GenBank/DDBJ databases">
        <authorList>
            <person name="Jo J.-H."/>
            <person name="Im W.-T."/>
        </authorList>
    </citation>
    <scope>NUCLEOTIDE SEQUENCE</scope>
    <source>
        <strain evidence="2">G124</strain>
    </source>
</reference>
<name>A0A9X1TYU6_9SPHN</name>
<evidence type="ECO:0000256" key="1">
    <source>
        <dbReference type="SAM" id="SignalP"/>
    </source>
</evidence>
<sequence>MMKWTIAAMLAASSPGLASAQGASTPLFASDAPIRMTIQGPVNLIARDAEDSTTPRAATLSLISPSETHAIRLSARGITRRLRQTCTFPPLRVDLAQPAAPNSLFAGQGRLKLVTHCRSQDGFQQYLLLEYTSYRIFNLISPASYRVRLATVDYAEPNGKVSTSRWGFFIEDLDDAARRNGTTPARVGDRILASQLDPRQAARVALFEYMIGNLDWSMRAGPQGEGCCHNTRLIVGKGSSYVPLPYDFDYSGLVDAPYAVPPDGFSIRSVKTRVYQGYCRFNGEVLGAAAEFRSQRPAIEALFGQIPGLSDRTRSKALAYLGEFYAQIASDETVKTKILKNCL</sequence>